<dbReference type="EMBL" id="CP016170">
    <property type="protein sequence ID" value="ANN66404.1"/>
    <property type="molecule type" value="Genomic_DNA"/>
</dbReference>
<evidence type="ECO:0000313" key="5">
    <source>
        <dbReference type="Proteomes" id="UP000092213"/>
    </source>
</evidence>
<evidence type="ECO:0000313" key="2">
    <source>
        <dbReference type="EMBL" id="ANN66404.1"/>
    </source>
</evidence>
<feature type="compositionally biased region" description="Polar residues" evidence="1">
    <location>
        <begin position="83"/>
        <end position="96"/>
    </location>
</feature>
<accession>A0A193FH16</accession>
<dbReference type="AlphaFoldDB" id="A0A193FH16"/>
<dbReference type="Proteomes" id="UP000091897">
    <property type="component" value="Chromosome"/>
</dbReference>
<feature type="compositionally biased region" description="Pro residues" evidence="1">
    <location>
        <begin position="115"/>
        <end position="137"/>
    </location>
</feature>
<feature type="compositionally biased region" description="Basic and acidic residues" evidence="1">
    <location>
        <begin position="103"/>
        <end position="114"/>
    </location>
</feature>
<name>A0A193FH16_9BORD</name>
<evidence type="ECO:0000313" key="3">
    <source>
        <dbReference type="EMBL" id="ANN71484.1"/>
    </source>
</evidence>
<reference evidence="4 5" key="1">
    <citation type="submission" date="2016-06" db="EMBL/GenBank/DDBJ databases">
        <title>Complete genome sequences of Bordetella bronchialis and Bordetella flabilis.</title>
        <authorList>
            <person name="LiPuma J.J."/>
            <person name="Spilker T."/>
        </authorList>
    </citation>
    <scope>NUCLEOTIDE SEQUENCE [LARGE SCALE GENOMIC DNA]</scope>
    <source>
        <strain evidence="3 5">AU17976</strain>
        <strain evidence="2 4">AU3182</strain>
    </source>
</reference>
<dbReference type="KEGG" id="bbro:BAU06_08970"/>
<evidence type="ECO:0000256" key="1">
    <source>
        <dbReference type="SAM" id="MobiDB-lite"/>
    </source>
</evidence>
<dbReference type="STRING" id="463025.BAU08_09190"/>
<gene>
    <name evidence="2" type="ORF">BAU06_08970</name>
    <name evidence="3" type="ORF">BAU08_09190</name>
</gene>
<proteinExistence type="predicted"/>
<keyword evidence="4" id="KW-1185">Reference proteome</keyword>
<feature type="region of interest" description="Disordered" evidence="1">
    <location>
        <begin position="83"/>
        <end position="145"/>
    </location>
</feature>
<sequence>MEKFRFLEGSLRPIQTAPLFASRVPGFYPHGYPTVARAGSDPAARVRAGSWQRGGPPHGELMQVRRLPPYGSFEHWGIAMSIAPNTLNPRSPSSANVAEDLLEQAHDAQHREPAPGEPPLPGDPPTPGDPPDSPPSPKAGMAPWE</sequence>
<evidence type="ECO:0000313" key="4">
    <source>
        <dbReference type="Proteomes" id="UP000091897"/>
    </source>
</evidence>
<organism evidence="3 5">
    <name type="scientific">Bordetella bronchialis</name>
    <dbReference type="NCBI Taxonomy" id="463025"/>
    <lineage>
        <taxon>Bacteria</taxon>
        <taxon>Pseudomonadati</taxon>
        <taxon>Pseudomonadota</taxon>
        <taxon>Betaproteobacteria</taxon>
        <taxon>Burkholderiales</taxon>
        <taxon>Alcaligenaceae</taxon>
        <taxon>Bordetella</taxon>
    </lineage>
</organism>
<dbReference type="Proteomes" id="UP000092213">
    <property type="component" value="Chromosome"/>
</dbReference>
<dbReference type="EMBL" id="CP016171">
    <property type="protein sequence ID" value="ANN71484.1"/>
    <property type="molecule type" value="Genomic_DNA"/>
</dbReference>
<protein>
    <submittedName>
        <fullName evidence="3">Uncharacterized protein</fullName>
    </submittedName>
</protein>